<keyword evidence="1" id="KW-0472">Membrane</keyword>
<keyword evidence="1" id="KW-0812">Transmembrane</keyword>
<evidence type="ECO:0000313" key="3">
    <source>
        <dbReference type="Proteomes" id="UP000282084"/>
    </source>
</evidence>
<dbReference type="AlphaFoldDB" id="A0A495W5P0"/>
<feature type="transmembrane region" description="Helical" evidence="1">
    <location>
        <begin position="18"/>
        <end position="37"/>
    </location>
</feature>
<feature type="transmembrane region" description="Helical" evidence="1">
    <location>
        <begin position="43"/>
        <end position="62"/>
    </location>
</feature>
<evidence type="ECO:0000313" key="2">
    <source>
        <dbReference type="EMBL" id="RKT55973.1"/>
    </source>
</evidence>
<gene>
    <name evidence="2" type="ORF">C8E97_4661</name>
</gene>
<keyword evidence="1" id="KW-1133">Transmembrane helix</keyword>
<comment type="caution">
    <text evidence="2">The sequence shown here is derived from an EMBL/GenBank/DDBJ whole genome shotgun (WGS) entry which is preliminary data.</text>
</comment>
<organism evidence="2 3">
    <name type="scientific">Saccharothrix australiensis</name>
    <dbReference type="NCBI Taxonomy" id="2072"/>
    <lineage>
        <taxon>Bacteria</taxon>
        <taxon>Bacillati</taxon>
        <taxon>Actinomycetota</taxon>
        <taxon>Actinomycetes</taxon>
        <taxon>Pseudonocardiales</taxon>
        <taxon>Pseudonocardiaceae</taxon>
        <taxon>Saccharothrix</taxon>
    </lineage>
</organism>
<accession>A0A495W5P0</accession>
<evidence type="ECO:0000256" key="1">
    <source>
        <dbReference type="SAM" id="Phobius"/>
    </source>
</evidence>
<dbReference type="RefSeq" id="WP_121007607.1">
    <property type="nucleotide sequence ID" value="NZ_RBXO01000001.1"/>
</dbReference>
<dbReference type="OrthoDB" id="3685763at2"/>
<reference evidence="2 3" key="1">
    <citation type="submission" date="2018-10" db="EMBL/GenBank/DDBJ databases">
        <title>Sequencing the genomes of 1000 actinobacteria strains.</title>
        <authorList>
            <person name="Klenk H.-P."/>
        </authorList>
    </citation>
    <scope>NUCLEOTIDE SEQUENCE [LARGE SCALE GENOMIC DNA]</scope>
    <source>
        <strain evidence="2 3">DSM 43800</strain>
    </source>
</reference>
<name>A0A495W5P0_9PSEU</name>
<dbReference type="EMBL" id="RBXO01000001">
    <property type="protein sequence ID" value="RKT55973.1"/>
    <property type="molecule type" value="Genomic_DNA"/>
</dbReference>
<keyword evidence="3" id="KW-1185">Reference proteome</keyword>
<sequence>MAEDGFVEVHGANRGNNVVLHLFAAALMVTGPIVYAANDGGTLGIVLTALLLPLGIAVWRGIARAKRRLLRLDEVGLPATAVVLSVEPISEDATVRVRLLIKGPDVPEFLIDHDTRYGPGLKPGNKLVAVVDPDDHRDFELEY</sequence>
<dbReference type="Proteomes" id="UP000282084">
    <property type="component" value="Unassembled WGS sequence"/>
</dbReference>
<proteinExistence type="predicted"/>
<protein>
    <submittedName>
        <fullName evidence="2">Uncharacterized protein</fullName>
    </submittedName>
</protein>